<protein>
    <submittedName>
        <fullName evidence="2">Uncharacterized protein</fullName>
    </submittedName>
</protein>
<dbReference type="EMBL" id="JAHXZJ010000001">
    <property type="protein sequence ID" value="KAH0567310.1"/>
    <property type="molecule type" value="Genomic_DNA"/>
</dbReference>
<comment type="caution">
    <text evidence="2">The sequence shown here is derived from an EMBL/GenBank/DDBJ whole genome shotgun (WGS) entry which is preliminary data.</text>
</comment>
<keyword evidence="3" id="KW-1185">Reference proteome</keyword>
<feature type="chain" id="PRO_5043798551" evidence="1">
    <location>
        <begin position="17"/>
        <end position="178"/>
    </location>
</feature>
<gene>
    <name evidence="2" type="ORF">KQX54_008308</name>
</gene>
<keyword evidence="1" id="KW-0732">Signal</keyword>
<organism evidence="2 3">
    <name type="scientific">Cotesia glomerata</name>
    <name type="common">Lepidopteran parasitic wasp</name>
    <name type="synonym">Apanteles glomeratus</name>
    <dbReference type="NCBI Taxonomy" id="32391"/>
    <lineage>
        <taxon>Eukaryota</taxon>
        <taxon>Metazoa</taxon>
        <taxon>Ecdysozoa</taxon>
        <taxon>Arthropoda</taxon>
        <taxon>Hexapoda</taxon>
        <taxon>Insecta</taxon>
        <taxon>Pterygota</taxon>
        <taxon>Neoptera</taxon>
        <taxon>Endopterygota</taxon>
        <taxon>Hymenoptera</taxon>
        <taxon>Apocrita</taxon>
        <taxon>Ichneumonoidea</taxon>
        <taxon>Braconidae</taxon>
        <taxon>Microgastrinae</taxon>
        <taxon>Cotesia</taxon>
    </lineage>
</organism>
<evidence type="ECO:0000313" key="2">
    <source>
        <dbReference type="EMBL" id="KAH0567310.1"/>
    </source>
</evidence>
<accession>A0AAV7J3E5</accession>
<feature type="signal peptide" evidence="1">
    <location>
        <begin position="1"/>
        <end position="16"/>
    </location>
</feature>
<sequence>MIILLAGILCFGEAYGNPIMNELKPPETVSMEMRDKNWTPVENSWSPSSMSRLLRYVDSDDKNELLLMKKRIDNIERSQREIYELLKKVSSNCSSHNCQTKKRIQPQSSLQIKEDDKLMAIISKSLASSTSSSTFTSTLDSVSSVGFASSSVPTTFTPSSTFSLPTSNIDSTIEDAKF</sequence>
<proteinExistence type="predicted"/>
<name>A0AAV7J3E5_COTGL</name>
<evidence type="ECO:0000313" key="3">
    <source>
        <dbReference type="Proteomes" id="UP000826195"/>
    </source>
</evidence>
<evidence type="ECO:0000256" key="1">
    <source>
        <dbReference type="SAM" id="SignalP"/>
    </source>
</evidence>
<dbReference type="Proteomes" id="UP000826195">
    <property type="component" value="Unassembled WGS sequence"/>
</dbReference>
<reference evidence="2 3" key="1">
    <citation type="journal article" date="2021" name="J. Hered.">
        <title>A chromosome-level genome assembly of the parasitoid wasp, Cotesia glomerata (Hymenoptera: Braconidae).</title>
        <authorList>
            <person name="Pinto B.J."/>
            <person name="Weis J.J."/>
            <person name="Gamble T."/>
            <person name="Ode P.J."/>
            <person name="Paul R."/>
            <person name="Zaspel J.M."/>
        </authorList>
    </citation>
    <scope>NUCLEOTIDE SEQUENCE [LARGE SCALE GENOMIC DNA]</scope>
    <source>
        <strain evidence="2">CgM1</strain>
    </source>
</reference>
<dbReference type="AlphaFoldDB" id="A0AAV7J3E5"/>